<evidence type="ECO:0000256" key="8">
    <source>
        <dbReference type="SAM" id="Phobius"/>
    </source>
</evidence>
<dbReference type="GO" id="GO:0016020">
    <property type="term" value="C:membrane"/>
    <property type="evidence" value="ECO:0007669"/>
    <property type="project" value="InterPro"/>
</dbReference>
<evidence type="ECO:0000256" key="2">
    <source>
        <dbReference type="ARBA" id="ARBA00008670"/>
    </source>
</evidence>
<dbReference type="PANTHER" id="PTHR15151:SF12">
    <property type="entry name" value="TUMOR NECROSIS FACTOR LIGAND SUPERFAMILY MEMBER 13"/>
    <property type="match status" value="1"/>
</dbReference>
<accession>A0A384BVL4</accession>
<keyword evidence="5" id="KW-1015">Disulfide bond</keyword>
<dbReference type="GO" id="GO:0006955">
    <property type="term" value="P:immune response"/>
    <property type="evidence" value="ECO:0007669"/>
    <property type="project" value="InterPro"/>
</dbReference>
<dbReference type="Proteomes" id="UP000261680">
    <property type="component" value="Unplaced"/>
</dbReference>
<feature type="compositionally biased region" description="Basic residues" evidence="7">
    <location>
        <begin position="100"/>
        <end position="112"/>
    </location>
</feature>
<comment type="subcellular location">
    <subcellularLocation>
        <location evidence="1">Secreted</location>
    </subcellularLocation>
</comment>
<dbReference type="InterPro" id="IPR021184">
    <property type="entry name" value="TNF_CS"/>
</dbReference>
<dbReference type="GO" id="GO:0005125">
    <property type="term" value="F:cytokine activity"/>
    <property type="evidence" value="ECO:0007669"/>
    <property type="project" value="UniProtKB-KW"/>
</dbReference>
<protein>
    <submittedName>
        <fullName evidence="11">Tumor necrosis factor ligand superfamily member 13 isoform X2</fullName>
    </submittedName>
</protein>
<keyword evidence="8" id="KW-0812">Transmembrane</keyword>
<sequence>MPASSPSLLAPKGPPGDMGGPAREPALSVALWLSWGAALGAVACAMALLTQQTELQNLRREVARLQRAAGPSGKEEGHPWLSVREQSPDALEAWENGERSRRKRAALTHKQKKDSDVTELMWQPALKRGRGLEAQGYVVRVWDAGVYLLYSQVLFHDVTFTMGQVVSREGKGRQETLFNPDWAYNSCYSAGVFHLHQGDILSVTIPRGRAKLSLSPHGTFLGFVKL</sequence>
<keyword evidence="10" id="KW-1185">Reference proteome</keyword>
<dbReference type="InterPro" id="IPR051748">
    <property type="entry name" value="TNF_Ligand_Superfamily"/>
</dbReference>
<gene>
    <name evidence="11" type="primary">TNFSF13</name>
</gene>
<feature type="transmembrane region" description="Helical" evidence="8">
    <location>
        <begin position="29"/>
        <end position="50"/>
    </location>
</feature>
<keyword evidence="4" id="KW-0964">Secreted</keyword>
<comment type="similarity">
    <text evidence="2">Belongs to the tumor necrosis factor family.</text>
</comment>
<dbReference type="Pfam" id="PF00229">
    <property type="entry name" value="TNF"/>
    <property type="match status" value="1"/>
</dbReference>
<dbReference type="GO" id="GO:0048298">
    <property type="term" value="P:positive regulation of isotype switching to IgA isotypes"/>
    <property type="evidence" value="ECO:0007669"/>
    <property type="project" value="TreeGrafter"/>
</dbReference>
<evidence type="ECO:0000256" key="4">
    <source>
        <dbReference type="ARBA" id="ARBA00022525"/>
    </source>
</evidence>
<evidence type="ECO:0000313" key="10">
    <source>
        <dbReference type="Proteomes" id="UP000261680"/>
    </source>
</evidence>
<dbReference type="CTD" id="8741"/>
<dbReference type="InterPro" id="IPR006052">
    <property type="entry name" value="TNF_dom"/>
</dbReference>
<dbReference type="Gene3D" id="2.60.120.40">
    <property type="match status" value="1"/>
</dbReference>
<dbReference type="SUPFAM" id="SSF49842">
    <property type="entry name" value="TNF-like"/>
    <property type="match status" value="1"/>
</dbReference>
<evidence type="ECO:0000256" key="7">
    <source>
        <dbReference type="SAM" id="MobiDB-lite"/>
    </source>
</evidence>
<feature type="region of interest" description="Disordered" evidence="7">
    <location>
        <begin position="1"/>
        <end position="21"/>
    </location>
</feature>
<dbReference type="GeneID" id="103660360"/>
<organism evidence="10 11">
    <name type="scientific">Ursus maritimus</name>
    <name type="common">Polar bear</name>
    <name type="synonym">Thalarctos maritimus</name>
    <dbReference type="NCBI Taxonomy" id="29073"/>
    <lineage>
        <taxon>Eukaryota</taxon>
        <taxon>Metazoa</taxon>
        <taxon>Chordata</taxon>
        <taxon>Craniata</taxon>
        <taxon>Vertebrata</taxon>
        <taxon>Euteleostomi</taxon>
        <taxon>Mammalia</taxon>
        <taxon>Eutheria</taxon>
        <taxon>Laurasiatheria</taxon>
        <taxon>Carnivora</taxon>
        <taxon>Caniformia</taxon>
        <taxon>Ursidae</taxon>
        <taxon>Ursus</taxon>
    </lineage>
</organism>
<dbReference type="GO" id="GO:0005615">
    <property type="term" value="C:extracellular space"/>
    <property type="evidence" value="ECO:0007669"/>
    <property type="project" value="UniProtKB-KW"/>
</dbReference>
<proteinExistence type="inferred from homology"/>
<name>A0A384BVL4_URSMA</name>
<keyword evidence="6" id="KW-0325">Glycoprotein</keyword>
<reference evidence="11" key="1">
    <citation type="submission" date="2025-08" db="UniProtKB">
        <authorList>
            <consortium name="RefSeq"/>
        </authorList>
    </citation>
    <scope>IDENTIFICATION</scope>
    <source>
        <tissue evidence="11">Whole blood</tissue>
    </source>
</reference>
<feature type="region of interest" description="Disordered" evidence="7">
    <location>
        <begin position="93"/>
        <end position="112"/>
    </location>
</feature>
<keyword evidence="8" id="KW-0472">Membrane</keyword>
<keyword evidence="3" id="KW-0202">Cytokine</keyword>
<evidence type="ECO:0000256" key="3">
    <source>
        <dbReference type="ARBA" id="ARBA00022514"/>
    </source>
</evidence>
<evidence type="ECO:0000256" key="5">
    <source>
        <dbReference type="ARBA" id="ARBA00023157"/>
    </source>
</evidence>
<dbReference type="PROSITE" id="PS00251">
    <property type="entry name" value="THD_1"/>
    <property type="match status" value="1"/>
</dbReference>
<dbReference type="AlphaFoldDB" id="A0A384BVL4"/>
<feature type="domain" description="THD" evidence="9">
    <location>
        <begin position="106"/>
        <end position="226"/>
    </location>
</feature>
<evidence type="ECO:0000313" key="11">
    <source>
        <dbReference type="RefSeq" id="XP_008686185.1"/>
    </source>
</evidence>
<evidence type="ECO:0000256" key="6">
    <source>
        <dbReference type="ARBA" id="ARBA00023180"/>
    </source>
</evidence>
<dbReference type="PROSITE" id="PS50049">
    <property type="entry name" value="THD_2"/>
    <property type="match status" value="1"/>
</dbReference>
<dbReference type="GO" id="GO:0030890">
    <property type="term" value="P:positive regulation of B cell proliferation"/>
    <property type="evidence" value="ECO:0007669"/>
    <property type="project" value="TreeGrafter"/>
</dbReference>
<dbReference type="PANTHER" id="PTHR15151">
    <property type="entry name" value="PROTEIN EIGER"/>
    <property type="match status" value="1"/>
</dbReference>
<evidence type="ECO:0000259" key="9">
    <source>
        <dbReference type="PROSITE" id="PS50049"/>
    </source>
</evidence>
<dbReference type="OrthoDB" id="6159739at2759"/>
<dbReference type="RefSeq" id="XP_008686185.1">
    <property type="nucleotide sequence ID" value="XM_008687963.2"/>
</dbReference>
<keyword evidence="8" id="KW-1133">Transmembrane helix</keyword>
<evidence type="ECO:0000256" key="1">
    <source>
        <dbReference type="ARBA" id="ARBA00004613"/>
    </source>
</evidence>
<dbReference type="InterPro" id="IPR008983">
    <property type="entry name" value="Tumour_necrosis_fac-like_dom"/>
</dbReference>
<dbReference type="GO" id="GO:0005164">
    <property type="term" value="F:tumor necrosis factor receptor binding"/>
    <property type="evidence" value="ECO:0007669"/>
    <property type="project" value="InterPro"/>
</dbReference>